<sequence>MLTWYGRLGFQFWLCPVIAALVALESPVSAATTIYTYTDDSGTQNFTTESSSIPEKYQSRVTQLDLGSVSNPPVVPAAQRPPSENVRVVTASGEYRMGDHDTKSDATRLAVEAAKRQALEQVATYLESITEVTGMELTRDEIRTYTAGIVMVVDQKISTALDGDTIVIRADLTAQVDPDEVAQAIMALHENESAKTELLALRSETDQLRQQLDAANQILAAAVSPEEVQQVSRQREDLLNQIQANALVSQAWTDWVYVTPGVYPSPSIGLQQVRGLLVQAQRLQPHNRHLPTVQQVIAAQSAGLPPAPPAATFSAPSSGSLLVPPAPTPAPTSPSFPSAAAGTNAMRPPIPTQALPPASSNAVTNAQMHRGPSLAPLPPLPSPLPPTLQQIHPPHMAQPNPPILRAPYTVPHQHHQGGRAFGRAGGGGGHSGGHR</sequence>
<feature type="compositionally biased region" description="Gly residues" evidence="2">
    <location>
        <begin position="419"/>
        <end position="435"/>
    </location>
</feature>
<name>A0A1W1I7F5_9BACT</name>
<reference evidence="4 5" key="1">
    <citation type="submission" date="2017-03" db="EMBL/GenBank/DDBJ databases">
        <authorList>
            <person name="Afonso C.L."/>
            <person name="Miller P.J."/>
            <person name="Scott M.A."/>
            <person name="Spackman E."/>
            <person name="Goraichik I."/>
            <person name="Dimitrov K.M."/>
            <person name="Suarez D.L."/>
            <person name="Swayne D.E."/>
        </authorList>
    </citation>
    <scope>NUCLEOTIDE SEQUENCE [LARGE SCALE GENOMIC DNA]</scope>
    <source>
        <strain evidence="4">Genome sequencing of Nitrospira japonica strain NJ11</strain>
    </source>
</reference>
<organism evidence="4 5">
    <name type="scientific">Nitrospira japonica</name>
    <dbReference type="NCBI Taxonomy" id="1325564"/>
    <lineage>
        <taxon>Bacteria</taxon>
        <taxon>Pseudomonadati</taxon>
        <taxon>Nitrospirota</taxon>
        <taxon>Nitrospiria</taxon>
        <taxon>Nitrospirales</taxon>
        <taxon>Nitrospiraceae</taxon>
        <taxon>Nitrospira</taxon>
    </lineage>
</organism>
<dbReference type="KEGG" id="nja:NSJP_2748"/>
<evidence type="ECO:0000313" key="4">
    <source>
        <dbReference type="EMBL" id="SLM48915.1"/>
    </source>
</evidence>
<feature type="compositionally biased region" description="Pro residues" evidence="2">
    <location>
        <begin position="324"/>
        <end position="334"/>
    </location>
</feature>
<dbReference type="AlphaFoldDB" id="A0A1W1I7F5"/>
<evidence type="ECO:0000256" key="3">
    <source>
        <dbReference type="SAM" id="SignalP"/>
    </source>
</evidence>
<proteinExistence type="predicted"/>
<feature type="coiled-coil region" evidence="1">
    <location>
        <begin position="191"/>
        <end position="218"/>
    </location>
</feature>
<protein>
    <recommendedName>
        <fullName evidence="6">DUF4124 domain-containing protein</fullName>
    </recommendedName>
</protein>
<feature type="chain" id="PRO_5012506524" description="DUF4124 domain-containing protein" evidence="3">
    <location>
        <begin position="31"/>
        <end position="435"/>
    </location>
</feature>
<feature type="signal peptide" evidence="3">
    <location>
        <begin position="1"/>
        <end position="30"/>
    </location>
</feature>
<accession>A0A1W1I7F5</accession>
<keyword evidence="3" id="KW-0732">Signal</keyword>
<evidence type="ECO:0000313" key="5">
    <source>
        <dbReference type="Proteomes" id="UP000192042"/>
    </source>
</evidence>
<keyword evidence="5" id="KW-1185">Reference proteome</keyword>
<keyword evidence="1" id="KW-0175">Coiled coil</keyword>
<evidence type="ECO:0000256" key="1">
    <source>
        <dbReference type="SAM" id="Coils"/>
    </source>
</evidence>
<evidence type="ECO:0008006" key="6">
    <source>
        <dbReference type="Google" id="ProtNLM"/>
    </source>
</evidence>
<feature type="region of interest" description="Disordered" evidence="2">
    <location>
        <begin position="324"/>
        <end position="346"/>
    </location>
</feature>
<dbReference type="OrthoDB" id="9793332at2"/>
<dbReference type="STRING" id="1325564.NSJP_2748"/>
<feature type="region of interest" description="Disordered" evidence="2">
    <location>
        <begin position="368"/>
        <end position="435"/>
    </location>
</feature>
<dbReference type="RefSeq" id="WP_080887232.1">
    <property type="nucleotide sequence ID" value="NZ_LT828648.1"/>
</dbReference>
<feature type="compositionally biased region" description="Pro residues" evidence="2">
    <location>
        <begin position="375"/>
        <end position="386"/>
    </location>
</feature>
<dbReference type="Proteomes" id="UP000192042">
    <property type="component" value="Chromosome I"/>
</dbReference>
<gene>
    <name evidence="4" type="ORF">NSJP_2748</name>
</gene>
<evidence type="ECO:0000256" key="2">
    <source>
        <dbReference type="SAM" id="MobiDB-lite"/>
    </source>
</evidence>
<dbReference type="EMBL" id="LT828648">
    <property type="protein sequence ID" value="SLM48915.1"/>
    <property type="molecule type" value="Genomic_DNA"/>
</dbReference>